<dbReference type="Gene3D" id="3.20.180.10">
    <property type="entry name" value="PNP-oxidase-like"/>
    <property type="match status" value="1"/>
</dbReference>
<feature type="domain" description="DUF2470" evidence="2">
    <location>
        <begin position="193"/>
        <end position="274"/>
    </location>
</feature>
<feature type="compositionally biased region" description="Basic and acidic residues" evidence="1">
    <location>
        <begin position="13"/>
        <end position="22"/>
    </location>
</feature>
<protein>
    <recommendedName>
        <fullName evidence="2">DUF2470 domain-containing protein</fullName>
    </recommendedName>
</protein>
<organism evidence="3 4">
    <name type="scientific">Streptomyces daqingensis</name>
    <dbReference type="NCBI Taxonomy" id="1472640"/>
    <lineage>
        <taxon>Bacteria</taxon>
        <taxon>Bacillati</taxon>
        <taxon>Actinomycetota</taxon>
        <taxon>Actinomycetes</taxon>
        <taxon>Kitasatosporales</taxon>
        <taxon>Streptomycetaceae</taxon>
        <taxon>Streptomyces</taxon>
    </lineage>
</organism>
<sequence length="288" mass="30585">MFRPGIPLPGSDAGREQPRPVEDAAAPTAAERVRTLVESSVSAALDIPSIRSQQDTPPGSGSPEARAVTPDGDVVLLVPAASPAAQLVEHAAGDEVTAVMEITDVAPVAVPHRIRGRAWIAGWLTPVRNKQRAACARLVADRHPAGPMPSDPAWTLLRLEVGEAFVDDLWGAEQVEPDDFAAAAPDPLAPHEAELLQHLAASHSEQMRGLCGLLGDREAACAAAGGCAVPLSVDRYGMRVRFCGLEGFRSDAYFDARFEFPDPVDGIARLRQAMRLLFETAAERPGSQ</sequence>
<accession>A0ABQ2LQW8</accession>
<dbReference type="Pfam" id="PF10615">
    <property type="entry name" value="DUF2470"/>
    <property type="match status" value="1"/>
</dbReference>
<name>A0ABQ2LQW8_9ACTN</name>
<evidence type="ECO:0000313" key="3">
    <source>
        <dbReference type="EMBL" id="GGO42008.1"/>
    </source>
</evidence>
<comment type="caution">
    <text evidence="3">The sequence shown here is derived from an EMBL/GenBank/DDBJ whole genome shotgun (WGS) entry which is preliminary data.</text>
</comment>
<reference evidence="4" key="1">
    <citation type="journal article" date="2019" name="Int. J. Syst. Evol. Microbiol.">
        <title>The Global Catalogue of Microorganisms (GCM) 10K type strain sequencing project: providing services to taxonomists for standard genome sequencing and annotation.</title>
        <authorList>
            <consortium name="The Broad Institute Genomics Platform"/>
            <consortium name="The Broad Institute Genome Sequencing Center for Infectious Disease"/>
            <person name="Wu L."/>
            <person name="Ma J."/>
        </authorList>
    </citation>
    <scope>NUCLEOTIDE SEQUENCE [LARGE SCALE GENOMIC DNA]</scope>
    <source>
        <strain evidence="4">CGMCC 4.7178</strain>
    </source>
</reference>
<proteinExistence type="predicted"/>
<dbReference type="InterPro" id="IPR037119">
    <property type="entry name" value="Haem_oxidase_HugZ-like_sf"/>
</dbReference>
<feature type="compositionally biased region" description="Polar residues" evidence="1">
    <location>
        <begin position="50"/>
        <end position="59"/>
    </location>
</feature>
<dbReference type="Gene3D" id="2.30.110.10">
    <property type="entry name" value="Electron Transport, Fmn-binding Protein, Chain A"/>
    <property type="match status" value="1"/>
</dbReference>
<dbReference type="Proteomes" id="UP000631535">
    <property type="component" value="Unassembled WGS sequence"/>
</dbReference>
<dbReference type="RefSeq" id="WP_189035099.1">
    <property type="nucleotide sequence ID" value="NZ_BMMP01000001.1"/>
</dbReference>
<dbReference type="PANTHER" id="PTHR13343:SF24">
    <property type="entry name" value="OS07G0573800 PROTEIN"/>
    <property type="match status" value="1"/>
</dbReference>
<feature type="region of interest" description="Disordered" evidence="1">
    <location>
        <begin position="1"/>
        <end position="33"/>
    </location>
</feature>
<evidence type="ECO:0000259" key="2">
    <source>
        <dbReference type="Pfam" id="PF10615"/>
    </source>
</evidence>
<dbReference type="EMBL" id="BMMP01000001">
    <property type="protein sequence ID" value="GGO42008.1"/>
    <property type="molecule type" value="Genomic_DNA"/>
</dbReference>
<feature type="region of interest" description="Disordered" evidence="1">
    <location>
        <begin position="46"/>
        <end position="68"/>
    </location>
</feature>
<evidence type="ECO:0000256" key="1">
    <source>
        <dbReference type="SAM" id="MobiDB-lite"/>
    </source>
</evidence>
<evidence type="ECO:0000313" key="4">
    <source>
        <dbReference type="Proteomes" id="UP000631535"/>
    </source>
</evidence>
<gene>
    <name evidence="3" type="ORF">GCM10012287_01880</name>
</gene>
<dbReference type="SUPFAM" id="SSF50475">
    <property type="entry name" value="FMN-binding split barrel"/>
    <property type="match status" value="1"/>
</dbReference>
<keyword evidence="4" id="KW-1185">Reference proteome</keyword>
<dbReference type="InterPro" id="IPR012349">
    <property type="entry name" value="Split_barrel_FMN-bd"/>
</dbReference>
<dbReference type="PANTHER" id="PTHR13343">
    <property type="entry name" value="CREG1 PROTEIN"/>
    <property type="match status" value="1"/>
</dbReference>
<dbReference type="InterPro" id="IPR019595">
    <property type="entry name" value="DUF2470"/>
</dbReference>